<dbReference type="eggNOG" id="ENOG502QR4P">
    <property type="taxonomic scope" value="Eukaryota"/>
</dbReference>
<keyword evidence="1" id="KW-0472">Membrane</keyword>
<reference evidence="4" key="2">
    <citation type="submission" date="2013-12" db="EMBL/GenBank/DDBJ databases">
        <authorList>
            <person name="Yu Y."/>
            <person name="Lee S."/>
            <person name="de Baynast K."/>
            <person name="Wissotski M."/>
            <person name="Liu L."/>
            <person name="Talag J."/>
            <person name="Goicoechea J."/>
            <person name="Angelova A."/>
            <person name="Jetty R."/>
            <person name="Kudrna D."/>
            <person name="Golser W."/>
            <person name="Rivera L."/>
            <person name="Zhang J."/>
            <person name="Wing R."/>
        </authorList>
    </citation>
    <scope>NUCLEOTIDE SEQUENCE</scope>
</reference>
<keyword evidence="1" id="KW-1133">Transmembrane helix</keyword>
<evidence type="ECO:0000313" key="4">
    <source>
        <dbReference type="Proteomes" id="UP000032180"/>
    </source>
</evidence>
<dbReference type="Pfam" id="PF03140">
    <property type="entry name" value="DUF247"/>
    <property type="match status" value="1"/>
</dbReference>
<proteinExistence type="predicted"/>
<keyword evidence="2" id="KW-0732">Signal</keyword>
<organism evidence="3 4">
    <name type="scientific">Leersia perrieri</name>
    <dbReference type="NCBI Taxonomy" id="77586"/>
    <lineage>
        <taxon>Eukaryota</taxon>
        <taxon>Viridiplantae</taxon>
        <taxon>Streptophyta</taxon>
        <taxon>Embryophyta</taxon>
        <taxon>Tracheophyta</taxon>
        <taxon>Spermatophyta</taxon>
        <taxon>Magnoliopsida</taxon>
        <taxon>Liliopsida</taxon>
        <taxon>Poales</taxon>
        <taxon>Poaceae</taxon>
        <taxon>BOP clade</taxon>
        <taxon>Oryzoideae</taxon>
        <taxon>Oryzeae</taxon>
        <taxon>Oryzinae</taxon>
        <taxon>Leersia</taxon>
    </lineage>
</organism>
<protein>
    <submittedName>
        <fullName evidence="3">Uncharacterized protein</fullName>
    </submittedName>
</protein>
<dbReference type="STRING" id="77586.A0A0D9XSR9"/>
<keyword evidence="4" id="KW-1185">Reference proteome</keyword>
<name>A0A0D9XSR9_9ORYZ</name>
<dbReference type="PANTHER" id="PTHR31170">
    <property type="entry name" value="BNAC04G53230D PROTEIN"/>
    <property type="match status" value="1"/>
</dbReference>
<dbReference type="Proteomes" id="UP000032180">
    <property type="component" value="Chromosome 11"/>
</dbReference>
<evidence type="ECO:0000313" key="3">
    <source>
        <dbReference type="EnsemblPlants" id="LPERR11G12670.1"/>
    </source>
</evidence>
<reference evidence="3" key="3">
    <citation type="submission" date="2015-04" db="UniProtKB">
        <authorList>
            <consortium name="EnsemblPlants"/>
        </authorList>
    </citation>
    <scope>IDENTIFICATION</scope>
</reference>
<reference evidence="3 4" key="1">
    <citation type="submission" date="2012-08" db="EMBL/GenBank/DDBJ databases">
        <title>Oryza genome evolution.</title>
        <authorList>
            <person name="Wing R.A."/>
        </authorList>
    </citation>
    <scope>NUCLEOTIDE SEQUENCE</scope>
</reference>
<sequence length="345" mass="38052">MMFKVGCLLLDMGMAALTGTTGPTIDHVFSKHYFLYMSSGIKSNVELGLKSLNNWVIGLHCSSVSYVTPLDDDNHLGLHPLDVLQKSTRDARRHRQCPEVSGFVMSCDTELYEAGIHFKLSDENGLAGGVTFEGGVLKIPKITLYDDTELIFLNLMAFERLHPGAGNDVTAFVFFMDLLIDAAKDVALLRSKGIIDNGIGSDEVVADATIMQTVYTIRGVVCVAQGSGRKLRRPSERVAHGDVEQVLRNVAHQSAWRLALGVLPVYKKPLYSFFSQPSELRNKAKIQAVRRPRRSSLRSSLNRSVYLLCALFIFFLLALCGERVIPGQIQQRGAPSTGCRSTSRT</sequence>
<dbReference type="InterPro" id="IPR004158">
    <property type="entry name" value="DUF247_pln"/>
</dbReference>
<evidence type="ECO:0000256" key="1">
    <source>
        <dbReference type="SAM" id="Phobius"/>
    </source>
</evidence>
<dbReference type="AlphaFoldDB" id="A0A0D9XSR9"/>
<feature type="transmembrane region" description="Helical" evidence="1">
    <location>
        <begin position="305"/>
        <end position="325"/>
    </location>
</feature>
<keyword evidence="1" id="KW-0812">Transmembrane</keyword>
<dbReference type="EnsemblPlants" id="LPERR11G12670.1">
    <property type="protein sequence ID" value="LPERR11G12670.1"/>
    <property type="gene ID" value="LPERR11G12670"/>
</dbReference>
<feature type="signal peptide" evidence="2">
    <location>
        <begin position="1"/>
        <end position="22"/>
    </location>
</feature>
<feature type="chain" id="PRO_5002350389" evidence="2">
    <location>
        <begin position="23"/>
        <end position="345"/>
    </location>
</feature>
<dbReference type="PANTHER" id="PTHR31170:SF18">
    <property type="entry name" value="(WILD MALAYSIAN BANANA) HYPOTHETICAL PROTEIN"/>
    <property type="match status" value="1"/>
</dbReference>
<dbReference type="HOGENOM" id="CLU_805007_0_0_1"/>
<dbReference type="Gramene" id="LPERR11G12670.1">
    <property type="protein sequence ID" value="LPERR11G12670.1"/>
    <property type="gene ID" value="LPERR11G12670"/>
</dbReference>
<evidence type="ECO:0000256" key="2">
    <source>
        <dbReference type="SAM" id="SignalP"/>
    </source>
</evidence>
<accession>A0A0D9XSR9</accession>